<keyword evidence="2" id="KW-1185">Reference proteome</keyword>
<name>A0ACB0J0B8_TRIPR</name>
<evidence type="ECO:0000313" key="2">
    <source>
        <dbReference type="Proteomes" id="UP001177021"/>
    </source>
</evidence>
<dbReference type="Proteomes" id="UP001177021">
    <property type="component" value="Unassembled WGS sequence"/>
</dbReference>
<organism evidence="1 2">
    <name type="scientific">Trifolium pratense</name>
    <name type="common">Red clover</name>
    <dbReference type="NCBI Taxonomy" id="57577"/>
    <lineage>
        <taxon>Eukaryota</taxon>
        <taxon>Viridiplantae</taxon>
        <taxon>Streptophyta</taxon>
        <taxon>Embryophyta</taxon>
        <taxon>Tracheophyta</taxon>
        <taxon>Spermatophyta</taxon>
        <taxon>Magnoliopsida</taxon>
        <taxon>eudicotyledons</taxon>
        <taxon>Gunneridae</taxon>
        <taxon>Pentapetalae</taxon>
        <taxon>rosids</taxon>
        <taxon>fabids</taxon>
        <taxon>Fabales</taxon>
        <taxon>Fabaceae</taxon>
        <taxon>Papilionoideae</taxon>
        <taxon>50 kb inversion clade</taxon>
        <taxon>NPAAA clade</taxon>
        <taxon>Hologalegina</taxon>
        <taxon>IRL clade</taxon>
        <taxon>Trifolieae</taxon>
        <taxon>Trifolium</taxon>
    </lineage>
</organism>
<accession>A0ACB0J0B8</accession>
<dbReference type="EMBL" id="CASHSV030000013">
    <property type="protein sequence ID" value="CAJ2637479.1"/>
    <property type="molecule type" value="Genomic_DNA"/>
</dbReference>
<proteinExistence type="predicted"/>
<protein>
    <submittedName>
        <fullName evidence="1">Uncharacterized protein</fullName>
    </submittedName>
</protein>
<gene>
    <name evidence="1" type="ORF">MILVUS5_LOCUS7829</name>
</gene>
<reference evidence="1" key="1">
    <citation type="submission" date="2023-10" db="EMBL/GenBank/DDBJ databases">
        <authorList>
            <person name="Rodriguez Cubillos JULIANA M."/>
            <person name="De Vega J."/>
        </authorList>
    </citation>
    <scope>NUCLEOTIDE SEQUENCE</scope>
</reference>
<comment type="caution">
    <text evidence="1">The sequence shown here is derived from an EMBL/GenBank/DDBJ whole genome shotgun (WGS) entry which is preliminary data.</text>
</comment>
<evidence type="ECO:0000313" key="1">
    <source>
        <dbReference type="EMBL" id="CAJ2637479.1"/>
    </source>
</evidence>
<sequence length="332" mass="37260">MDAKCLMLATITSELQKQHEDMNAFDMIEHLKTLYQEQARIERFEVSKALFSAKLSEGSLVSPHVLKMIGQSQMESSIEKGLKDSGLGNREVTPFMRIRVVGLSYKTRGEKPKEGIVTIWNPTQKQRQELVEGEAYAIAGLIPLGSDSDVLHLQTRGSTTKWLPLSSNAKQQFKPFFSSRKSIPLSSLSSIPLSNEFDVVAFVVHVGEVYTSNQQKKQWVFVTDGSIMMDKLLAICFCSPLIDHDSFPPINYNLTGSTVGFCNLIKKEKDHTNHVWVADANENSTYYLKFDSQHCSHLQNAASSVTRWASKSSLIMDKLKEKVFDIIGDCKA</sequence>